<dbReference type="AlphaFoldDB" id="A0A8K1CC67"/>
<dbReference type="EMBL" id="SPLM01000108">
    <property type="protein sequence ID" value="TMW60318.1"/>
    <property type="molecule type" value="Genomic_DNA"/>
</dbReference>
<evidence type="ECO:0000313" key="3">
    <source>
        <dbReference type="Proteomes" id="UP000794436"/>
    </source>
</evidence>
<proteinExistence type="predicted"/>
<evidence type="ECO:0000256" key="1">
    <source>
        <dbReference type="SAM" id="Phobius"/>
    </source>
</evidence>
<keyword evidence="3" id="KW-1185">Reference proteome</keyword>
<feature type="transmembrane region" description="Helical" evidence="1">
    <location>
        <begin position="252"/>
        <end position="269"/>
    </location>
</feature>
<dbReference type="OrthoDB" id="117345at2759"/>
<dbReference type="Gene3D" id="3.80.10.10">
    <property type="entry name" value="Ribonuclease Inhibitor"/>
    <property type="match status" value="1"/>
</dbReference>
<sequence>MVVYSVVFRYFTFSIPAKNVPAALRYLSSKVIPASDGTESTHCIARAFHMIFGRKGFFGIEGKHFVTLFLLQEVVQTILRASQASKLATFVPREGVVRAYVALVVAQCLSIPVFRRIRQTSPGLERLLYIMSDVLLGFVTTIPTVLALPYAQQYDMQSRNFPIPLYEGSEWYASVLSEFQRNLIGSWFDLFTRIIMSMSILISLDDSKVLLYPTSRCKDIKHIVRVENSESQSENTSGTVVVPWRKRYAHRIMKMLIAGVGTAIMIFHVRTEVLGHHDGCILPVRPWTSSKPGCAFMLLNCETMEIQGSEVEVTAVLSRIDPKSLQALNIVSCPHLPMPQILREFSHLSTLRMFGSKVEEWGTDAALTATEHPHMSAVAMIRVEMPNRTVPLGLMSPDFPPNLRTIHLRSTNVKTLPSTLSRIWPVGMIFMYEFNNATQVPEVIFEMSYFVLSLAGNLLTEFPTEGLYLSLMHLDLSGNPLTTLPETPATLTERFGLPGVVAIDLSSTNLQALPSWCAGRPTWFMGAHTPLCSRILVGESSSVAVDCYTWDGVGMGQAT</sequence>
<keyword evidence="1" id="KW-0812">Transmembrane</keyword>
<dbReference type="InterPro" id="IPR001611">
    <property type="entry name" value="Leu-rich_rpt"/>
</dbReference>
<accession>A0A8K1CC67</accession>
<keyword evidence="1" id="KW-1133">Transmembrane helix</keyword>
<gene>
    <name evidence="2" type="ORF">Poli38472_000360</name>
</gene>
<dbReference type="InterPro" id="IPR032675">
    <property type="entry name" value="LRR_dom_sf"/>
</dbReference>
<feature type="transmembrane region" description="Helical" evidence="1">
    <location>
        <begin position="127"/>
        <end position="151"/>
    </location>
</feature>
<reference evidence="2" key="1">
    <citation type="submission" date="2019-03" db="EMBL/GenBank/DDBJ databases">
        <title>Long read genome sequence of the mycoparasitic Pythium oligandrum ATCC 38472 isolated from sugarbeet rhizosphere.</title>
        <authorList>
            <person name="Gaulin E."/>
        </authorList>
    </citation>
    <scope>NUCLEOTIDE SEQUENCE</scope>
    <source>
        <strain evidence="2">ATCC 38472_TT</strain>
    </source>
</reference>
<keyword evidence="1" id="KW-0472">Membrane</keyword>
<dbReference type="Proteomes" id="UP000794436">
    <property type="component" value="Unassembled WGS sequence"/>
</dbReference>
<dbReference type="Pfam" id="PF00560">
    <property type="entry name" value="LRR_1"/>
    <property type="match status" value="1"/>
</dbReference>
<dbReference type="SUPFAM" id="SSF52058">
    <property type="entry name" value="L domain-like"/>
    <property type="match status" value="1"/>
</dbReference>
<protein>
    <submittedName>
        <fullName evidence="2">Uncharacterized protein</fullName>
    </submittedName>
</protein>
<dbReference type="PROSITE" id="PS51450">
    <property type="entry name" value="LRR"/>
    <property type="match status" value="1"/>
</dbReference>
<evidence type="ECO:0000313" key="2">
    <source>
        <dbReference type="EMBL" id="TMW60318.1"/>
    </source>
</evidence>
<comment type="caution">
    <text evidence="2">The sequence shown here is derived from an EMBL/GenBank/DDBJ whole genome shotgun (WGS) entry which is preliminary data.</text>
</comment>
<name>A0A8K1CC67_PYTOL</name>
<organism evidence="2 3">
    <name type="scientific">Pythium oligandrum</name>
    <name type="common">Mycoparasitic fungus</name>
    <dbReference type="NCBI Taxonomy" id="41045"/>
    <lineage>
        <taxon>Eukaryota</taxon>
        <taxon>Sar</taxon>
        <taxon>Stramenopiles</taxon>
        <taxon>Oomycota</taxon>
        <taxon>Peronosporomycetes</taxon>
        <taxon>Pythiales</taxon>
        <taxon>Pythiaceae</taxon>
        <taxon>Pythium</taxon>
    </lineage>
</organism>
<feature type="transmembrane region" description="Helical" evidence="1">
    <location>
        <begin position="97"/>
        <end position="115"/>
    </location>
</feature>